<dbReference type="OrthoDB" id="1748011at2759"/>
<evidence type="ECO:0000313" key="1">
    <source>
        <dbReference type="EMBL" id="CAA7042275.1"/>
    </source>
</evidence>
<dbReference type="SUPFAM" id="SSF56219">
    <property type="entry name" value="DNase I-like"/>
    <property type="match status" value="1"/>
</dbReference>
<name>A0A6D2JSA0_9BRAS</name>
<evidence type="ECO:0000313" key="2">
    <source>
        <dbReference type="Proteomes" id="UP000467841"/>
    </source>
</evidence>
<organism evidence="1 2">
    <name type="scientific">Microthlaspi erraticum</name>
    <dbReference type="NCBI Taxonomy" id="1685480"/>
    <lineage>
        <taxon>Eukaryota</taxon>
        <taxon>Viridiplantae</taxon>
        <taxon>Streptophyta</taxon>
        <taxon>Embryophyta</taxon>
        <taxon>Tracheophyta</taxon>
        <taxon>Spermatophyta</taxon>
        <taxon>Magnoliopsida</taxon>
        <taxon>eudicotyledons</taxon>
        <taxon>Gunneridae</taxon>
        <taxon>Pentapetalae</taxon>
        <taxon>rosids</taxon>
        <taxon>malvids</taxon>
        <taxon>Brassicales</taxon>
        <taxon>Brassicaceae</taxon>
        <taxon>Coluteocarpeae</taxon>
        <taxon>Microthlaspi</taxon>
    </lineage>
</organism>
<comment type="caution">
    <text evidence="1">The sequence shown here is derived from an EMBL/GenBank/DDBJ whole genome shotgun (WGS) entry which is preliminary data.</text>
</comment>
<accession>A0A6D2JSA0</accession>
<dbReference type="Proteomes" id="UP000467841">
    <property type="component" value="Unassembled WGS sequence"/>
</dbReference>
<gene>
    <name evidence="1" type="ORF">MERR_LOCUS29510</name>
</gene>
<dbReference type="EMBL" id="CACVBM020001265">
    <property type="protein sequence ID" value="CAA7042275.1"/>
    <property type="molecule type" value="Genomic_DNA"/>
</dbReference>
<proteinExistence type="predicted"/>
<dbReference type="InterPro" id="IPR036691">
    <property type="entry name" value="Endo/exonu/phosph_ase_sf"/>
</dbReference>
<evidence type="ECO:0008006" key="3">
    <source>
        <dbReference type="Google" id="ProtNLM"/>
    </source>
</evidence>
<sequence>MKCFSWNVRGLNGDTRKLSVSRWFLANRPLIGGLLETHLQQENMASSINNLFPGWRFESNHSPEEENGRIIVVWDPLLSVITYLKTSQLILLGVFNPSSGQSFTIAFVYAKNTREERVPLWDLLKELAATSSVSATP</sequence>
<dbReference type="AlphaFoldDB" id="A0A6D2JSA0"/>
<protein>
    <recommendedName>
        <fullName evidence="3">Endonuclease/exonuclease/phosphatase domain-containing protein</fullName>
    </recommendedName>
</protein>
<dbReference type="Gene3D" id="3.60.10.10">
    <property type="entry name" value="Endonuclease/exonuclease/phosphatase"/>
    <property type="match status" value="1"/>
</dbReference>
<reference evidence="1" key="1">
    <citation type="submission" date="2020-01" db="EMBL/GenBank/DDBJ databases">
        <authorList>
            <person name="Mishra B."/>
        </authorList>
    </citation>
    <scope>NUCLEOTIDE SEQUENCE [LARGE SCALE GENOMIC DNA]</scope>
</reference>
<keyword evidence="2" id="KW-1185">Reference proteome</keyword>